<gene>
    <name evidence="5" type="ORF">JJQ90_21750</name>
</gene>
<evidence type="ECO:0000256" key="2">
    <source>
        <dbReference type="ARBA" id="ARBA00022741"/>
    </source>
</evidence>
<feature type="domain" description="AAA+ ATPase" evidence="4">
    <location>
        <begin position="125"/>
        <end position="257"/>
    </location>
</feature>
<dbReference type="InterPro" id="IPR003959">
    <property type="entry name" value="ATPase_AAA_core"/>
</dbReference>
<dbReference type="InterPro" id="IPR003593">
    <property type="entry name" value="AAA+_ATPase"/>
</dbReference>
<protein>
    <submittedName>
        <fullName evidence="5">AAA family ATPase</fullName>
    </submittedName>
</protein>
<comment type="caution">
    <text evidence="5">The sequence shown here is derived from an EMBL/GenBank/DDBJ whole genome shotgun (WGS) entry which is preliminary data.</text>
</comment>
<dbReference type="EMBL" id="JAERQM010000007">
    <property type="protein sequence ID" value="MBU8546361.1"/>
    <property type="molecule type" value="Genomic_DNA"/>
</dbReference>
<organism evidence="5 6">
    <name type="scientific">Falsiroseomonas oleicola</name>
    <dbReference type="NCBI Taxonomy" id="2801474"/>
    <lineage>
        <taxon>Bacteria</taxon>
        <taxon>Pseudomonadati</taxon>
        <taxon>Pseudomonadota</taxon>
        <taxon>Alphaproteobacteria</taxon>
        <taxon>Acetobacterales</taxon>
        <taxon>Roseomonadaceae</taxon>
        <taxon>Falsiroseomonas</taxon>
    </lineage>
</organism>
<evidence type="ECO:0000313" key="6">
    <source>
        <dbReference type="Proteomes" id="UP000689967"/>
    </source>
</evidence>
<proteinExistence type="inferred from homology"/>
<dbReference type="InterPro" id="IPR050221">
    <property type="entry name" value="26S_Proteasome_ATPase"/>
</dbReference>
<dbReference type="Proteomes" id="UP000689967">
    <property type="component" value="Unassembled WGS sequence"/>
</dbReference>
<accession>A0ABS6HCA8</accession>
<dbReference type="PANTHER" id="PTHR23073">
    <property type="entry name" value="26S PROTEASOME REGULATORY SUBUNIT"/>
    <property type="match status" value="1"/>
</dbReference>
<evidence type="ECO:0000256" key="3">
    <source>
        <dbReference type="ARBA" id="ARBA00022840"/>
    </source>
</evidence>
<dbReference type="CDD" id="cd19481">
    <property type="entry name" value="RecA-like_protease"/>
    <property type="match status" value="1"/>
</dbReference>
<comment type="similarity">
    <text evidence="1">Belongs to the AAA ATPase family.</text>
</comment>
<sequence>MTSSNIKGIEADFASLARIALAGRSQDIQLLLHRVVRRYRASSPELAAALTSLLHEAPTRASPLRRQAEAPLPVDADSRFQLLRVESDVSLDQPPLLDVGIYAKLAQVIAERAKPELLVNAGLTPTKTILFTGPPGVGKTMSARWIAQELGRPLLTLDLAAVMSSYLGRTGGNLRYVLDYAKSTNSVLLLDEIDAIAKRRDDKGEVGELKRLVTVLLQEIDDWPSSGVLIGATNHANLLDPAIWRRFDLVVEYGLPTREQVRKFTSSILDGKTAKADQWAGVFGIMFAGSSYSEIERTITSTRRRSVISGVDFDECLEALIEPGEISKADLRALAAQLYESRLMSQRQVQELTGVARETIRAHAAKKSVVKEAAQ</sequence>
<dbReference type="Pfam" id="PF00004">
    <property type="entry name" value="AAA"/>
    <property type="match status" value="1"/>
</dbReference>
<keyword evidence="2" id="KW-0547">Nucleotide-binding</keyword>
<dbReference type="SMART" id="SM00382">
    <property type="entry name" value="AAA"/>
    <property type="match status" value="1"/>
</dbReference>
<dbReference type="RefSeq" id="WP_216878373.1">
    <property type="nucleotide sequence ID" value="NZ_JAERQM010000007.1"/>
</dbReference>
<evidence type="ECO:0000259" key="4">
    <source>
        <dbReference type="SMART" id="SM00382"/>
    </source>
</evidence>
<keyword evidence="3" id="KW-0067">ATP-binding</keyword>
<evidence type="ECO:0000313" key="5">
    <source>
        <dbReference type="EMBL" id="MBU8546361.1"/>
    </source>
</evidence>
<keyword evidence="6" id="KW-1185">Reference proteome</keyword>
<reference evidence="5 6" key="1">
    <citation type="submission" date="2021-01" db="EMBL/GenBank/DDBJ databases">
        <title>Roseomonas sp. nov, a bacterium isolated from an oil production mixture in Yumen Oilfield.</title>
        <authorList>
            <person name="Wu D."/>
        </authorList>
    </citation>
    <scope>NUCLEOTIDE SEQUENCE [LARGE SCALE GENOMIC DNA]</scope>
    <source>
        <strain evidence="5 6">ROY-5-3</strain>
    </source>
</reference>
<name>A0ABS6HCA8_9PROT</name>
<evidence type="ECO:0000256" key="1">
    <source>
        <dbReference type="ARBA" id="ARBA00006914"/>
    </source>
</evidence>